<feature type="compositionally biased region" description="Basic and acidic residues" evidence="1">
    <location>
        <begin position="49"/>
        <end position="71"/>
    </location>
</feature>
<dbReference type="EMBL" id="JARK01001395">
    <property type="protein sequence ID" value="EYC09709.1"/>
    <property type="molecule type" value="Genomic_DNA"/>
</dbReference>
<protein>
    <submittedName>
        <fullName evidence="2">Uncharacterized protein</fullName>
    </submittedName>
</protein>
<comment type="caution">
    <text evidence="2">The sequence shown here is derived from an EMBL/GenBank/DDBJ whole genome shotgun (WGS) entry which is preliminary data.</text>
</comment>
<evidence type="ECO:0000313" key="3">
    <source>
        <dbReference type="Proteomes" id="UP000024635"/>
    </source>
</evidence>
<feature type="region of interest" description="Disordered" evidence="1">
    <location>
        <begin position="44"/>
        <end position="71"/>
    </location>
</feature>
<dbReference type="OrthoDB" id="5874196at2759"/>
<gene>
    <name evidence="2" type="primary">Acey_s0059.g3007</name>
    <name evidence="2" type="ORF">Y032_0059g3007</name>
</gene>
<accession>A0A016U336</accession>
<keyword evidence="3" id="KW-1185">Reference proteome</keyword>
<dbReference type="AlphaFoldDB" id="A0A016U336"/>
<evidence type="ECO:0000313" key="2">
    <source>
        <dbReference type="EMBL" id="EYC09709.1"/>
    </source>
</evidence>
<evidence type="ECO:0000256" key="1">
    <source>
        <dbReference type="SAM" id="MobiDB-lite"/>
    </source>
</evidence>
<reference evidence="3" key="1">
    <citation type="journal article" date="2015" name="Nat. Genet.">
        <title>The genome and transcriptome of the zoonotic hookworm Ancylostoma ceylanicum identify infection-specific gene families.</title>
        <authorList>
            <person name="Schwarz E.M."/>
            <person name="Hu Y."/>
            <person name="Antoshechkin I."/>
            <person name="Miller M.M."/>
            <person name="Sternberg P.W."/>
            <person name="Aroian R.V."/>
        </authorList>
    </citation>
    <scope>NUCLEOTIDE SEQUENCE</scope>
    <source>
        <strain evidence="3">HY135</strain>
    </source>
</reference>
<dbReference type="Proteomes" id="UP000024635">
    <property type="component" value="Unassembled WGS sequence"/>
</dbReference>
<proteinExistence type="predicted"/>
<organism evidence="2 3">
    <name type="scientific">Ancylostoma ceylanicum</name>
    <dbReference type="NCBI Taxonomy" id="53326"/>
    <lineage>
        <taxon>Eukaryota</taxon>
        <taxon>Metazoa</taxon>
        <taxon>Ecdysozoa</taxon>
        <taxon>Nematoda</taxon>
        <taxon>Chromadorea</taxon>
        <taxon>Rhabditida</taxon>
        <taxon>Rhabditina</taxon>
        <taxon>Rhabditomorpha</taxon>
        <taxon>Strongyloidea</taxon>
        <taxon>Ancylostomatidae</taxon>
        <taxon>Ancylostomatinae</taxon>
        <taxon>Ancylostoma</taxon>
    </lineage>
</organism>
<name>A0A016U336_9BILA</name>
<sequence>MCVILKHLYRLIDIILPPRIPLRYEPYRVKNMLPSYGLIPDEVSDSEEDAPHLVDSAGDREVGGGVDESREMESTIRVHLKDDQADGGTVENVSVLVKNRGRGKRVDVTQASEKRKRPILREKPVSDVTGSGEMKALRKTVKTVEVDPPMRDMINKEAVKL</sequence>